<reference evidence="4 5" key="1">
    <citation type="journal article" date="2011" name="BMC Genomics">
        <title>Genomic insights into an obligate epibiotic bacterial predator: Micavibrio aeruginosavorus ARL-13.</title>
        <authorList>
            <person name="Wang Z."/>
            <person name="Kadouri D."/>
            <person name="Wu M."/>
        </authorList>
    </citation>
    <scope>NUCLEOTIDE SEQUENCE [LARGE SCALE GENOMIC DNA]</scope>
    <source>
        <strain evidence="4 5">ARL-13</strain>
    </source>
</reference>
<dbReference type="NCBIfam" id="TIGR02675">
    <property type="entry name" value="tape_meas_nterm"/>
    <property type="match status" value="1"/>
</dbReference>
<keyword evidence="2" id="KW-0472">Membrane</keyword>
<accession>G2KLQ5</accession>
<dbReference type="Proteomes" id="UP000009286">
    <property type="component" value="Chromosome"/>
</dbReference>
<dbReference type="RefSeq" id="WP_014102108.1">
    <property type="nucleotide sequence ID" value="NC_016026.1"/>
</dbReference>
<dbReference type="eggNOG" id="COG5281">
    <property type="taxonomic scope" value="Bacteria"/>
</dbReference>
<feature type="transmembrane region" description="Helical" evidence="2">
    <location>
        <begin position="287"/>
        <end position="315"/>
    </location>
</feature>
<keyword evidence="5" id="KW-1185">Reference proteome</keyword>
<feature type="domain" description="Tape measure protein N-terminal" evidence="3">
    <location>
        <begin position="70"/>
        <end position="260"/>
    </location>
</feature>
<feature type="coiled-coil region" evidence="1">
    <location>
        <begin position="1112"/>
        <end position="1139"/>
    </location>
</feature>
<evidence type="ECO:0000256" key="2">
    <source>
        <dbReference type="SAM" id="Phobius"/>
    </source>
</evidence>
<dbReference type="Pfam" id="PF20155">
    <property type="entry name" value="TMP_3"/>
    <property type="match status" value="1"/>
</dbReference>
<dbReference type="AlphaFoldDB" id="G2KLQ5"/>
<keyword evidence="2" id="KW-1133">Transmembrane helix</keyword>
<dbReference type="KEGG" id="mai:MICA_548"/>
<organism evidence="4 5">
    <name type="scientific">Micavibrio aeruginosavorus (strain ARL-13)</name>
    <dbReference type="NCBI Taxonomy" id="856793"/>
    <lineage>
        <taxon>Bacteria</taxon>
        <taxon>Pseudomonadati</taxon>
        <taxon>Bdellovibrionota</taxon>
        <taxon>Bdellovibrionia</taxon>
        <taxon>Bdellovibrionales</taxon>
        <taxon>Pseudobdellovibrionaceae</taxon>
        <taxon>Micavibrio</taxon>
    </lineage>
</organism>
<dbReference type="EMBL" id="CP002382">
    <property type="protein sequence ID" value="AEP08885.1"/>
    <property type="molecule type" value="Genomic_DNA"/>
</dbReference>
<evidence type="ECO:0000313" key="4">
    <source>
        <dbReference type="EMBL" id="AEP08885.1"/>
    </source>
</evidence>
<dbReference type="HOGENOM" id="CLU_277171_0_0_5"/>
<keyword evidence="2" id="KW-0812">Transmembrane</keyword>
<proteinExistence type="predicted"/>
<keyword evidence="1" id="KW-0175">Coiled coil</keyword>
<feature type="transmembrane region" description="Helical" evidence="2">
    <location>
        <begin position="322"/>
        <end position="339"/>
    </location>
</feature>
<evidence type="ECO:0000313" key="5">
    <source>
        <dbReference type="Proteomes" id="UP000009286"/>
    </source>
</evidence>
<gene>
    <name evidence="4" type="ordered locus">MICA_548</name>
</gene>
<evidence type="ECO:0000259" key="3">
    <source>
        <dbReference type="Pfam" id="PF20155"/>
    </source>
</evidence>
<sequence>MTTDAEIVVAVRGETNGGRTVKRTLDDIANSGDKVTSATQRAERQMQSLDRAAGALRNTMMGLLGAFGIQQILKSADSYQVLMARIQGVTRATGDYTRVSRELFDISQRTGSALEGNIQLFQRINIGAKELEKTNSEVLALSETINQLGLLGGASTMALAAGTMQFSQAMAGGILRAEEFNSIMENIPEVGAAIAKGMNLTVGSLRQAVLAGEVLAKDVFDSLAGQSAEIAARFADMPLSLARATQMLSNALQKYIGETDATIGGTQSLAKAVAFLAENIDVVGNTVLILAGSALPALAAAISSVVIPALAALAAALLANPIMLLATILAGASTAAIIFRDDLAALIDPMATFGDVADEVLLRVKNNVYDLIDGLSILILTLKKVLPGELSAYDQGVIQNSKTSIRSRSNTPLFGGFSESVADRAADRVMKEASKNQLQYGGKLEAHLRGVAASSTQAQKAYQTWLGTLSGKGSGGGGGGQSGDAKSAEETAKKLAALVKSTATEQEKYNAKIKELEALRGYAKTAEEITAIERGIKAAGDELEKVRVQAERNGPVAKAFESLANQIDDGFRDAFRTGFTESDGGFKKLIEGWKSTFKTFLADLAYMALARPVILSVVGGIGGAMGISSGAQASILGDIGGTGGGGLGGIGNLLGLGKNLLTGGSITMAQGFTGLYNTGAGLGSSLGLSFEASGMLGKAFGGLPFGALGGLGANLLGLGSGNGLVDTGLGTVGSLIGGGFGGPIGAAIGGFLGTAVGGLFSGGPKRETIGTSYNVGKDGLLGINAVSTKGVDMSKANQFAEGVTKSLNAVASALNATFAQAIPLIETNIGKKDTGTFWGGSRSKISSTAGDINAVIRQVLNSDSYLTGANSDVMAVARRSLSLGSDVEQLVSDITFARSILEDTATPAESAAEAIKQINEQFDAMYTRAAQLGLPLDKVTEALEKQRDVAIGAVKAMQAGFQSMEAMKATFDGWLYEQSMSSVSSASPMDKLKLAQDQFGKLLSTAQGGDYSVTQDLLKAAQQLLTVGQGVYASSTSFAALESFVRSSIGQIAKELDIPGYATGTASAPAGLAWVGERGPELVRFRGGERVHTNQESMEMVGRSSAQMEVKMAENNEQIAAMRKDLREMSRQLSRVANQMIVARS</sequence>
<evidence type="ECO:0000256" key="1">
    <source>
        <dbReference type="SAM" id="Coils"/>
    </source>
</evidence>
<name>G2KLQ5_MICAA</name>
<dbReference type="InterPro" id="IPR013491">
    <property type="entry name" value="Tape_meas_N"/>
</dbReference>
<dbReference type="eggNOG" id="COG0576">
    <property type="taxonomic scope" value="Bacteria"/>
</dbReference>
<protein>
    <submittedName>
        <fullName evidence="4">Tape measure domain protein</fullName>
    </submittedName>
</protein>
<dbReference type="OrthoDB" id="7311517at2"/>
<dbReference type="STRING" id="856793.MICA_548"/>